<name>A0A6I3RX43_9BURK</name>
<sequence>MSNKPIKLWQYLVPIVVLLAIWFYPVPEGLKPQAWHMFAIFVATIVGILCAPLPSGALMFIALALSIFTNTLSFKAALSGFASGTVWMIFSAYVLSLGFVQSGLGRRIAYKTLSLFGGSSLGIAYSLGIADLILAPAMPSVTARSGGIILPISKSIDQVLDSEPGPKQKRLGEFLTMTCFQFTPITGAMFMTGMAANPLCATLAKEGLGIELTWVGWFWAAVVPAMICFFVMPLLSYKILNPELKRTPEAKKMGREELKHMGPMSSQEIKVAIGFVLALLGWGTTMWTGLNANAIGIGLAALLFAMGAVNWKDVLADKAAWDTVVWFGVIISLATGLTSLGFIKWMSAGFASMLTGMDWMTTFILLGFAYIYLHYVFATASGHVAAMYVPFAAVAIGAGAPPLMVAVCFAIFSNFMWGITEYAGGPGPIYFGQGFFERPRFYKINFVLVTASVIIVFAVGMLWWKIIGLY</sequence>
<dbReference type="AlphaFoldDB" id="A0A6I3RX43"/>
<dbReference type="RefSeq" id="WP_008810917.1">
    <property type="nucleotide sequence ID" value="NZ_CAJUON010000007.1"/>
</dbReference>
<dbReference type="InterPro" id="IPR030676">
    <property type="entry name" value="CitT-rel"/>
</dbReference>
<evidence type="ECO:0000256" key="2">
    <source>
        <dbReference type="ARBA" id="ARBA00007349"/>
    </source>
</evidence>
<dbReference type="InterPro" id="IPR001898">
    <property type="entry name" value="SLC13A/DASS"/>
</dbReference>
<comment type="similarity">
    <text evidence="2">Belongs to the SLC13A/DASS transporter (TC 2.A.47) family. DIT1 subfamily.</text>
</comment>
<accession>A0A6I3RX43</accession>
<evidence type="ECO:0000256" key="1">
    <source>
        <dbReference type="ARBA" id="ARBA00004141"/>
    </source>
</evidence>
<evidence type="ECO:0000256" key="3">
    <source>
        <dbReference type="ARBA" id="ARBA00022692"/>
    </source>
</evidence>
<comment type="subcellular location">
    <subcellularLocation>
        <location evidence="1">Membrane</location>
        <topology evidence="1">Multi-pass membrane protein</topology>
    </subcellularLocation>
</comment>
<dbReference type="GeneID" id="43348422"/>
<comment type="caution">
    <text evidence="6">The sequence shown here is derived from an EMBL/GenBank/DDBJ whole genome shotgun (WGS) entry which is preliminary data.</text>
</comment>
<dbReference type="EMBL" id="WNCL01000002">
    <property type="protein sequence ID" value="MTU42314.1"/>
    <property type="molecule type" value="Genomic_DNA"/>
</dbReference>
<organism evidence="6 7">
    <name type="scientific">Parasutterella excrementihominis</name>
    <dbReference type="NCBI Taxonomy" id="487175"/>
    <lineage>
        <taxon>Bacteria</taxon>
        <taxon>Pseudomonadati</taxon>
        <taxon>Pseudomonadota</taxon>
        <taxon>Betaproteobacteria</taxon>
        <taxon>Burkholderiales</taxon>
        <taxon>Sutterellaceae</taxon>
        <taxon>Parasutterella</taxon>
    </lineage>
</organism>
<dbReference type="GO" id="GO:0022857">
    <property type="term" value="F:transmembrane transporter activity"/>
    <property type="evidence" value="ECO:0007669"/>
    <property type="project" value="InterPro"/>
</dbReference>
<evidence type="ECO:0000313" key="7">
    <source>
        <dbReference type="Proteomes" id="UP000462362"/>
    </source>
</evidence>
<dbReference type="Pfam" id="PF00939">
    <property type="entry name" value="Na_sulph_symp"/>
    <property type="match status" value="1"/>
</dbReference>
<keyword evidence="3" id="KW-0812">Transmembrane</keyword>
<evidence type="ECO:0000256" key="4">
    <source>
        <dbReference type="ARBA" id="ARBA00022989"/>
    </source>
</evidence>
<keyword evidence="5" id="KW-0472">Membrane</keyword>
<dbReference type="PANTHER" id="PTHR42826">
    <property type="entry name" value="DICARBOXYLATE TRANSPORTER 2.1, CHLOROPLASTIC"/>
    <property type="match status" value="1"/>
</dbReference>
<evidence type="ECO:0000313" key="6">
    <source>
        <dbReference type="EMBL" id="MTU42314.1"/>
    </source>
</evidence>
<evidence type="ECO:0000256" key="5">
    <source>
        <dbReference type="ARBA" id="ARBA00023136"/>
    </source>
</evidence>
<keyword evidence="4" id="KW-1133">Transmembrane helix</keyword>
<protein>
    <submittedName>
        <fullName evidence="6">DASS family sodium-coupled anion symporter</fullName>
    </submittedName>
</protein>
<proteinExistence type="inferred from homology"/>
<dbReference type="GO" id="GO:0016020">
    <property type="term" value="C:membrane"/>
    <property type="evidence" value="ECO:0007669"/>
    <property type="project" value="UniProtKB-SubCell"/>
</dbReference>
<gene>
    <name evidence="6" type="ORF">GMD42_01485</name>
</gene>
<dbReference type="Proteomes" id="UP000462362">
    <property type="component" value="Unassembled WGS sequence"/>
</dbReference>
<dbReference type="PIRSF" id="PIRSF002457">
    <property type="entry name" value="DASS"/>
    <property type="match status" value="1"/>
</dbReference>
<dbReference type="NCBIfam" id="TIGR00785">
    <property type="entry name" value="dass"/>
    <property type="match status" value="1"/>
</dbReference>
<reference evidence="6 7" key="1">
    <citation type="journal article" date="2019" name="Nat. Med.">
        <title>A library of human gut bacterial isolates paired with longitudinal multiomics data enables mechanistic microbiome research.</title>
        <authorList>
            <person name="Poyet M."/>
            <person name="Groussin M."/>
            <person name="Gibbons S.M."/>
            <person name="Avila-Pacheco J."/>
            <person name="Jiang X."/>
            <person name="Kearney S.M."/>
            <person name="Perrotta A.R."/>
            <person name="Berdy B."/>
            <person name="Zhao S."/>
            <person name="Lieberman T.D."/>
            <person name="Swanson P.K."/>
            <person name="Smith M."/>
            <person name="Roesemann S."/>
            <person name="Alexander J.E."/>
            <person name="Rich S.A."/>
            <person name="Livny J."/>
            <person name="Vlamakis H."/>
            <person name="Clish C."/>
            <person name="Bullock K."/>
            <person name="Deik A."/>
            <person name="Scott J."/>
            <person name="Pierce K.A."/>
            <person name="Xavier R.J."/>
            <person name="Alm E.J."/>
        </authorList>
    </citation>
    <scope>NUCLEOTIDE SEQUENCE [LARGE SCALE GENOMIC DNA]</scope>
    <source>
        <strain evidence="6 7">BIOML-A2</strain>
    </source>
</reference>